<reference evidence="1 2" key="1">
    <citation type="submission" date="2019-12" db="EMBL/GenBank/DDBJ databases">
        <title>Genomic-based taxomic classification of the family Erythrobacteraceae.</title>
        <authorList>
            <person name="Xu L."/>
        </authorList>
    </citation>
    <scope>NUCLEOTIDE SEQUENCE [LARGE SCALE GENOMIC DNA]</scope>
    <source>
        <strain evidence="1 2">DSM 17792</strain>
    </source>
</reference>
<dbReference type="EMBL" id="WTYC01000002">
    <property type="protein sequence ID" value="MXO47621.1"/>
    <property type="molecule type" value="Genomic_DNA"/>
</dbReference>
<evidence type="ECO:0000313" key="1">
    <source>
        <dbReference type="EMBL" id="MXO47621.1"/>
    </source>
</evidence>
<name>A0A844XNQ6_9SPHN</name>
<dbReference type="Proteomes" id="UP000448199">
    <property type="component" value="Unassembled WGS sequence"/>
</dbReference>
<protein>
    <submittedName>
        <fullName evidence="1">Uncharacterized protein</fullName>
    </submittedName>
</protein>
<dbReference type="AlphaFoldDB" id="A0A844XNQ6"/>
<proteinExistence type="predicted"/>
<dbReference type="RefSeq" id="WP_237452952.1">
    <property type="nucleotide sequence ID" value="NZ_WTYC01000002.1"/>
</dbReference>
<gene>
    <name evidence="1" type="ORF">GRI69_05050</name>
</gene>
<evidence type="ECO:0000313" key="2">
    <source>
        <dbReference type="Proteomes" id="UP000448199"/>
    </source>
</evidence>
<comment type="caution">
    <text evidence="1">The sequence shown here is derived from an EMBL/GenBank/DDBJ whole genome shotgun (WGS) entry which is preliminary data.</text>
</comment>
<keyword evidence="2" id="KW-1185">Reference proteome</keyword>
<accession>A0A844XNQ6</accession>
<sequence length="317" mass="34376">MFGQQLPTRWSVAIWLGMTFNLSVLTRDFAICAVDRRLTTPKGKIVTERSNKLTLLEFADGHGFVTYTGIGSDFRKRTPSDWIAEIPDLGRLSIDDAAAALKADAEPRLAAIARQGINVRHSFVMGGFKRGNPFALLISNYDSIDGPERADADPVLSVSGREMSWRSGAQHPFLVLAIGATPRHPAKIQRRLVPAIKKGATAKVLRKLVVKTVKDVAYQDDRKASVGSSVQSVVIDRSGNQEILGHVPGGTTLLEGPNIVGGAMKIADVYVDVSGEPGWRYDRVLGKAKIKETRCKECGTPVPEGYRRCGVCDAPAP</sequence>
<organism evidence="1 2">
    <name type="scientific">Qipengyuania vulgaris</name>
    <dbReference type="NCBI Taxonomy" id="291985"/>
    <lineage>
        <taxon>Bacteria</taxon>
        <taxon>Pseudomonadati</taxon>
        <taxon>Pseudomonadota</taxon>
        <taxon>Alphaproteobacteria</taxon>
        <taxon>Sphingomonadales</taxon>
        <taxon>Erythrobacteraceae</taxon>
        <taxon>Qipengyuania</taxon>
    </lineage>
</organism>